<name>A0ABN9UAY2_9DINO</name>
<keyword evidence="2" id="KW-1185">Reference proteome</keyword>
<accession>A0ABN9UAY2</accession>
<reference evidence="1" key="1">
    <citation type="submission" date="2023-10" db="EMBL/GenBank/DDBJ databases">
        <authorList>
            <person name="Chen Y."/>
            <person name="Shah S."/>
            <person name="Dougan E. K."/>
            <person name="Thang M."/>
            <person name="Chan C."/>
        </authorList>
    </citation>
    <scope>NUCLEOTIDE SEQUENCE [LARGE SCALE GENOMIC DNA]</scope>
</reference>
<protein>
    <submittedName>
        <fullName evidence="1">Uncharacterized protein</fullName>
    </submittedName>
</protein>
<sequence length="133" mass="13932">MCTTRLRGAILAVKRQHVEVEGLGVGRARPRRVEVVLAGAVAALGIEGALDDVAAGLTAELLRRLQNTLALLNTTRLMNASACTTMQISMALRGTLPGAGRQRVDVGGLIVGGVWLRGEPVYLISAECSISSL</sequence>
<comment type="caution">
    <text evidence="1">The sequence shown here is derived from an EMBL/GenBank/DDBJ whole genome shotgun (WGS) entry which is preliminary data.</text>
</comment>
<dbReference type="Proteomes" id="UP001189429">
    <property type="component" value="Unassembled WGS sequence"/>
</dbReference>
<organism evidence="1 2">
    <name type="scientific">Prorocentrum cordatum</name>
    <dbReference type="NCBI Taxonomy" id="2364126"/>
    <lineage>
        <taxon>Eukaryota</taxon>
        <taxon>Sar</taxon>
        <taxon>Alveolata</taxon>
        <taxon>Dinophyceae</taxon>
        <taxon>Prorocentrales</taxon>
        <taxon>Prorocentraceae</taxon>
        <taxon>Prorocentrum</taxon>
    </lineage>
</organism>
<proteinExistence type="predicted"/>
<evidence type="ECO:0000313" key="2">
    <source>
        <dbReference type="Proteomes" id="UP001189429"/>
    </source>
</evidence>
<dbReference type="EMBL" id="CAUYUJ010015510">
    <property type="protein sequence ID" value="CAK0855011.1"/>
    <property type="molecule type" value="Genomic_DNA"/>
</dbReference>
<evidence type="ECO:0000313" key="1">
    <source>
        <dbReference type="EMBL" id="CAK0855011.1"/>
    </source>
</evidence>
<gene>
    <name evidence="1" type="ORF">PCOR1329_LOCUS45858</name>
</gene>